<feature type="transmembrane region" description="Helical" evidence="1">
    <location>
        <begin position="65"/>
        <end position="86"/>
    </location>
</feature>
<reference evidence="2" key="1">
    <citation type="submission" date="2021-01" db="EMBL/GenBank/DDBJ databases">
        <title>Whole genome shotgun sequence of Cellulomonas pakistanensis NBRC 110800.</title>
        <authorList>
            <person name="Komaki H."/>
            <person name="Tamura T."/>
        </authorList>
    </citation>
    <scope>NUCLEOTIDE SEQUENCE</scope>
    <source>
        <strain evidence="2">NBRC 110800</strain>
    </source>
</reference>
<evidence type="ECO:0000313" key="3">
    <source>
        <dbReference type="Proteomes" id="UP000642125"/>
    </source>
</evidence>
<keyword evidence="1" id="KW-1133">Transmembrane helix</keyword>
<organism evidence="2 3">
    <name type="scientific">Cellulomonas pakistanensis</name>
    <dbReference type="NCBI Taxonomy" id="992287"/>
    <lineage>
        <taxon>Bacteria</taxon>
        <taxon>Bacillati</taxon>
        <taxon>Actinomycetota</taxon>
        <taxon>Actinomycetes</taxon>
        <taxon>Micrococcales</taxon>
        <taxon>Cellulomonadaceae</taxon>
        <taxon>Cellulomonas</taxon>
    </lineage>
</organism>
<keyword evidence="3" id="KW-1185">Reference proteome</keyword>
<dbReference type="EMBL" id="BONO01000007">
    <property type="protein sequence ID" value="GIG35844.1"/>
    <property type="molecule type" value="Genomic_DNA"/>
</dbReference>
<dbReference type="AlphaFoldDB" id="A0A919U594"/>
<comment type="caution">
    <text evidence="2">The sequence shown here is derived from an EMBL/GenBank/DDBJ whole genome shotgun (WGS) entry which is preliminary data.</text>
</comment>
<dbReference type="Proteomes" id="UP000642125">
    <property type="component" value="Unassembled WGS sequence"/>
</dbReference>
<accession>A0A919U594</accession>
<evidence type="ECO:0000313" key="2">
    <source>
        <dbReference type="EMBL" id="GIG35844.1"/>
    </source>
</evidence>
<protein>
    <submittedName>
        <fullName evidence="2">Uncharacterized protein</fullName>
    </submittedName>
</protein>
<name>A0A919U594_9CELL</name>
<sequence length="88" mass="9318">MRPLCLPGWTHDLQGCRAAGDRVLTGAVDTLVELVLRTATALVGRVVGGRDVVHELAAGWTWSAALWPAAGVLVVLLAVGAWVAFWDD</sequence>
<keyword evidence="1" id="KW-0472">Membrane</keyword>
<evidence type="ECO:0000256" key="1">
    <source>
        <dbReference type="SAM" id="Phobius"/>
    </source>
</evidence>
<keyword evidence="1" id="KW-0812">Transmembrane</keyword>
<gene>
    <name evidence="2" type="ORF">Cpa01nite_12250</name>
</gene>
<proteinExistence type="predicted"/>